<keyword evidence="1" id="KW-0472">Membrane</keyword>
<dbReference type="Proteomes" id="UP000325577">
    <property type="component" value="Linkage Group LG3"/>
</dbReference>
<reference evidence="2 3" key="1">
    <citation type="submission" date="2019-09" db="EMBL/GenBank/DDBJ databases">
        <title>A chromosome-level genome assembly of the Chinese tupelo Nyssa sinensis.</title>
        <authorList>
            <person name="Yang X."/>
            <person name="Kang M."/>
            <person name="Yang Y."/>
            <person name="Xiong H."/>
            <person name="Wang M."/>
            <person name="Zhang Z."/>
            <person name="Wang Z."/>
            <person name="Wu H."/>
            <person name="Ma T."/>
            <person name="Liu J."/>
            <person name="Xi Z."/>
        </authorList>
    </citation>
    <scope>NUCLEOTIDE SEQUENCE [LARGE SCALE GENOMIC DNA]</scope>
    <source>
        <strain evidence="2">J267</strain>
        <tissue evidence="2">Leaf</tissue>
    </source>
</reference>
<keyword evidence="3" id="KW-1185">Reference proteome</keyword>
<sequence>MKREEEMELMVNHVAKHKIMSFIAYNTMVMLRAYSFDKTQQSSWDSYGIISKFPTLCLFPYFPNILVDFVIGFLYLS</sequence>
<evidence type="ECO:0000313" key="3">
    <source>
        <dbReference type="Proteomes" id="UP000325577"/>
    </source>
</evidence>
<organism evidence="2 3">
    <name type="scientific">Nyssa sinensis</name>
    <dbReference type="NCBI Taxonomy" id="561372"/>
    <lineage>
        <taxon>Eukaryota</taxon>
        <taxon>Viridiplantae</taxon>
        <taxon>Streptophyta</taxon>
        <taxon>Embryophyta</taxon>
        <taxon>Tracheophyta</taxon>
        <taxon>Spermatophyta</taxon>
        <taxon>Magnoliopsida</taxon>
        <taxon>eudicotyledons</taxon>
        <taxon>Gunneridae</taxon>
        <taxon>Pentapetalae</taxon>
        <taxon>asterids</taxon>
        <taxon>Cornales</taxon>
        <taxon>Nyssaceae</taxon>
        <taxon>Nyssa</taxon>
    </lineage>
</organism>
<evidence type="ECO:0000256" key="1">
    <source>
        <dbReference type="SAM" id="Phobius"/>
    </source>
</evidence>
<name>A0A5J5A8G6_9ASTE</name>
<keyword evidence="1" id="KW-0812">Transmembrane</keyword>
<keyword evidence="1" id="KW-1133">Transmembrane helix</keyword>
<protein>
    <recommendedName>
        <fullName evidence="4">Transmembrane protein</fullName>
    </recommendedName>
</protein>
<gene>
    <name evidence="2" type="ORF">F0562_007522</name>
</gene>
<feature type="transmembrane region" description="Helical" evidence="1">
    <location>
        <begin position="56"/>
        <end position="76"/>
    </location>
</feature>
<accession>A0A5J5A8G6</accession>
<dbReference type="EMBL" id="CM018046">
    <property type="protein sequence ID" value="KAA8525667.1"/>
    <property type="molecule type" value="Genomic_DNA"/>
</dbReference>
<dbReference type="AlphaFoldDB" id="A0A5J5A8G6"/>
<proteinExistence type="predicted"/>
<evidence type="ECO:0008006" key="4">
    <source>
        <dbReference type="Google" id="ProtNLM"/>
    </source>
</evidence>
<evidence type="ECO:0000313" key="2">
    <source>
        <dbReference type="EMBL" id="KAA8525667.1"/>
    </source>
</evidence>